<protein>
    <submittedName>
        <fullName evidence="2">Acetylxylan esterase</fullName>
    </submittedName>
</protein>
<dbReference type="PANTHER" id="PTHR40111">
    <property type="entry name" value="CEPHALOSPORIN-C DEACETYLASE"/>
    <property type="match status" value="1"/>
</dbReference>
<feature type="domain" description="Acetyl xylan esterase" evidence="1">
    <location>
        <begin position="1"/>
        <end position="312"/>
    </location>
</feature>
<name>A0ABY7WX53_9BACL</name>
<dbReference type="InterPro" id="IPR008391">
    <property type="entry name" value="AXE1_dom"/>
</dbReference>
<proteinExistence type="predicted"/>
<reference evidence="2 3" key="1">
    <citation type="submission" date="2023-02" db="EMBL/GenBank/DDBJ databases">
        <title>A bacterium isolated from plastisphere.</title>
        <authorList>
            <person name="Sun Y."/>
        </authorList>
    </citation>
    <scope>NUCLEOTIDE SEQUENCE [LARGE SCALE GENOMIC DNA]</scope>
    <source>
        <strain evidence="3">a-1</strain>
    </source>
</reference>
<dbReference type="SUPFAM" id="SSF53474">
    <property type="entry name" value="alpha/beta-Hydrolases"/>
    <property type="match status" value="1"/>
</dbReference>
<dbReference type="Proteomes" id="UP001213680">
    <property type="component" value="Chromosome"/>
</dbReference>
<dbReference type="EMBL" id="CP118099">
    <property type="protein sequence ID" value="WDH75442.1"/>
    <property type="molecule type" value="Genomic_DNA"/>
</dbReference>
<organism evidence="2 3">
    <name type="scientific">Exiguobacterium marinum</name>
    <dbReference type="NCBI Taxonomy" id="273528"/>
    <lineage>
        <taxon>Bacteria</taxon>
        <taxon>Bacillati</taxon>
        <taxon>Bacillota</taxon>
        <taxon>Bacilli</taxon>
        <taxon>Bacillales</taxon>
        <taxon>Bacillales Family XII. Incertae Sedis</taxon>
        <taxon>Exiguobacterium</taxon>
    </lineage>
</organism>
<accession>A0ABY7WX53</accession>
<dbReference type="InterPro" id="IPR029058">
    <property type="entry name" value="AB_hydrolase_fold"/>
</dbReference>
<dbReference type="Gene3D" id="3.40.50.1820">
    <property type="entry name" value="alpha/beta hydrolase"/>
    <property type="match status" value="1"/>
</dbReference>
<gene>
    <name evidence="2" type="ORF">PTI97_11500</name>
</gene>
<dbReference type="RefSeq" id="WP_051545940.1">
    <property type="nucleotide sequence ID" value="NZ_CP118099.1"/>
</dbReference>
<keyword evidence="3" id="KW-1185">Reference proteome</keyword>
<dbReference type="PANTHER" id="PTHR40111:SF1">
    <property type="entry name" value="CEPHALOSPORIN-C DEACETYLASE"/>
    <property type="match status" value="1"/>
</dbReference>
<evidence type="ECO:0000313" key="3">
    <source>
        <dbReference type="Proteomes" id="UP001213680"/>
    </source>
</evidence>
<dbReference type="InterPro" id="IPR039069">
    <property type="entry name" value="CE7"/>
</dbReference>
<evidence type="ECO:0000313" key="2">
    <source>
        <dbReference type="EMBL" id="WDH75442.1"/>
    </source>
</evidence>
<evidence type="ECO:0000259" key="1">
    <source>
        <dbReference type="Pfam" id="PF05448"/>
    </source>
</evidence>
<sequence length="316" mass="35526">MPGVDVSVRELEAYRSNVTMPDDFDRFWERELETLRDIPMQIERNPIPAYVRNVEMEDIRYLSHGAIVHKATFIKPKTIDRSLPVVILYHGYNWNTHEPHIAMKYVVQGMSVLLAETRDQGMDPEQSLLMPLGGAAGWMTRGIFKKETYYYTRVILDAVRALDVALMLSGAKMAIVEGGSQGGGIALGVSALHPKVKAALVDIPFLCDIPRGIELATDGPYLEISHHFKVHDPLHESEEALYDTLRYVDGVNFARRITCPVMVGIGLLDEVCPPSTGYALFRELSGEKAFRVYPEYGHGLSSRHEEEKLKFIAPLL</sequence>
<dbReference type="Pfam" id="PF05448">
    <property type="entry name" value="AXE1"/>
    <property type="match status" value="1"/>
</dbReference>